<dbReference type="AlphaFoldDB" id="A0A1B7LXC0"/>
<evidence type="ECO:0000256" key="5">
    <source>
        <dbReference type="SAM" id="MobiDB-lite"/>
    </source>
</evidence>
<dbReference type="InterPro" id="IPR011545">
    <property type="entry name" value="DEAD/DEAH_box_helicase_dom"/>
</dbReference>
<sequence>MGWVQLTDFIPDPDHGEDLEPVLLYDRFVEWTTYRGIELYPAQDEAVTELADGKNVIMATPTGSGKSMVALAAHFYALAKNQRSYYTAPIKALVSEKFFDLIEVFGAEHVGMVTGDSAINPDAPIICCTAEILAIHSLREGSGLEVGPVVMDEFHFFADPQRGWAWQVPLLELPQAQFVLMSATLGDTTFFEESLTQRTGRDTVTVSSATRPIPLYFEYSELPVQQQIEALVESSLSPIYIVHFSQLDAVEQASNLASISLTTRAEKDQIAEIIKDFRFTSGFGKTLNRLIRQGIGVHHAGMLPKYRRLVERLAQDGLLKVISGTDTLGVGINVPIRTVLMTGLSKFDGNKQRHLNAREFHQIAGRAGRAGFDTAGTVVVQAPEHVIENQQADAKAAEKFANIKNDEERARRIAQSSKSQPKKSPPKGFVSWSKATFEKLVAAEPEPMVSRMRITHSMLLNILARPGNPVTAVRRMILRSAETKASKAALQRRAIGILRELIVTDVVEVQNEPDEWGNRLELTVELQADFALNQPLSPFALAAFELLEAESPTYAVDMVSIIEATLEAPRQVLTAQLRKIRDEEMARMRADGYEYNERMNVLDKLTYPQPLAELLGLQFEIYRKGAPWLAEFELQPKSVVRDMYERAMGFGDYVNYYGIARSEGVLLRYLTDAAKALRQTIPQELRTEELDLLQEWLETIIVTTDSSLLEEWEHMLADDVDQLIAGHESLAPPEPPKLTDTVGVFTVMLRNAMFHRVELFGDEQDARLEALDHLPDGAVPYTSDNWADALDDYFGTYEDLDDSPAARAPEFFRIDKAPKLSSSEMADVGAQSGDYWLVTQVLVDPQGNHDFGLNAVVHLEASNEQGSPAITTLSVGTPLL</sequence>
<evidence type="ECO:0000256" key="4">
    <source>
        <dbReference type="ARBA" id="ARBA00022840"/>
    </source>
</evidence>
<evidence type="ECO:0000313" key="9">
    <source>
        <dbReference type="Proteomes" id="UP000078292"/>
    </source>
</evidence>
<dbReference type="InterPro" id="IPR001650">
    <property type="entry name" value="Helicase_C-like"/>
</dbReference>
<dbReference type="PANTHER" id="PTHR12131:SF1">
    <property type="entry name" value="ATP-DEPENDENT RNA HELICASE SUPV3L1, MITOCHONDRIAL-RELATED"/>
    <property type="match status" value="1"/>
</dbReference>
<dbReference type="InterPro" id="IPR027417">
    <property type="entry name" value="P-loop_NTPase"/>
</dbReference>
<organism evidence="8 9">
    <name type="scientific">Enteractinococcus helveticum</name>
    <dbReference type="NCBI Taxonomy" id="1837282"/>
    <lineage>
        <taxon>Bacteria</taxon>
        <taxon>Bacillati</taxon>
        <taxon>Actinomycetota</taxon>
        <taxon>Actinomycetes</taxon>
        <taxon>Micrococcales</taxon>
        <taxon>Micrococcaceae</taxon>
    </lineage>
</organism>
<dbReference type="GO" id="GO:0005524">
    <property type="term" value="F:ATP binding"/>
    <property type="evidence" value="ECO:0007669"/>
    <property type="project" value="UniProtKB-KW"/>
</dbReference>
<keyword evidence="1" id="KW-0547">Nucleotide-binding</keyword>
<dbReference type="Pfam" id="PF00270">
    <property type="entry name" value="DEAD"/>
    <property type="match status" value="1"/>
</dbReference>
<name>A0A1B7LXC0_9MICC</name>
<dbReference type="PANTHER" id="PTHR12131">
    <property type="entry name" value="ATP-DEPENDENT RNA AND DNA HELICASE"/>
    <property type="match status" value="1"/>
</dbReference>
<dbReference type="Pfam" id="PF00271">
    <property type="entry name" value="Helicase_C"/>
    <property type="match status" value="1"/>
</dbReference>
<dbReference type="STRING" id="1837282.A6F49_13665"/>
<dbReference type="InterPro" id="IPR021904">
    <property type="entry name" value="DUF3516"/>
</dbReference>
<evidence type="ECO:0000313" key="8">
    <source>
        <dbReference type="EMBL" id="OAV59813.1"/>
    </source>
</evidence>
<feature type="domain" description="Helicase C-terminal" evidence="7">
    <location>
        <begin position="223"/>
        <end position="425"/>
    </location>
</feature>
<dbReference type="RefSeq" id="WP_043058308.1">
    <property type="nucleotide sequence ID" value="NZ_LXEY01000021.1"/>
</dbReference>
<comment type="caution">
    <text evidence="8">The sequence shown here is derived from an EMBL/GenBank/DDBJ whole genome shotgun (WGS) entry which is preliminary data.</text>
</comment>
<feature type="domain" description="Helicase ATP-binding" evidence="6">
    <location>
        <begin position="47"/>
        <end position="203"/>
    </location>
</feature>
<dbReference type="GO" id="GO:0004386">
    <property type="term" value="F:helicase activity"/>
    <property type="evidence" value="ECO:0007669"/>
    <property type="project" value="UniProtKB-KW"/>
</dbReference>
<dbReference type="SMART" id="SM00490">
    <property type="entry name" value="HELICc"/>
    <property type="match status" value="1"/>
</dbReference>
<dbReference type="GO" id="GO:0016787">
    <property type="term" value="F:hydrolase activity"/>
    <property type="evidence" value="ECO:0007669"/>
    <property type="project" value="UniProtKB-KW"/>
</dbReference>
<gene>
    <name evidence="8" type="ORF">A6F49_13665</name>
</gene>
<accession>A0A1B7LXC0</accession>
<dbReference type="EMBL" id="LXEY01000021">
    <property type="protein sequence ID" value="OAV59813.1"/>
    <property type="molecule type" value="Genomic_DNA"/>
</dbReference>
<evidence type="ECO:0000259" key="6">
    <source>
        <dbReference type="PROSITE" id="PS51192"/>
    </source>
</evidence>
<dbReference type="InterPro" id="IPR050699">
    <property type="entry name" value="RNA-DNA_Helicase"/>
</dbReference>
<keyword evidence="4" id="KW-0067">ATP-binding</keyword>
<dbReference type="Pfam" id="PF12029">
    <property type="entry name" value="DUF3516"/>
    <property type="match status" value="1"/>
</dbReference>
<reference evidence="8 9" key="1">
    <citation type="submission" date="2016-04" db="EMBL/GenBank/DDBJ databases">
        <title>First whole genome shotgun sequence of the bacterium Enteractinococcus sp. strain UASWS1574.</title>
        <authorList>
            <person name="Crovadore J."/>
            <person name="Chablais R."/>
            <person name="Lefort F."/>
        </authorList>
    </citation>
    <scope>NUCLEOTIDE SEQUENCE [LARGE SCALE GENOMIC DNA]</scope>
    <source>
        <strain evidence="8 9">UASWS1574</strain>
    </source>
</reference>
<dbReference type="OrthoDB" id="3229913at2"/>
<dbReference type="SUPFAM" id="SSF52540">
    <property type="entry name" value="P-loop containing nucleoside triphosphate hydrolases"/>
    <property type="match status" value="1"/>
</dbReference>
<dbReference type="SMART" id="SM00487">
    <property type="entry name" value="DEXDc"/>
    <property type="match status" value="1"/>
</dbReference>
<dbReference type="GO" id="GO:0003676">
    <property type="term" value="F:nucleic acid binding"/>
    <property type="evidence" value="ECO:0007669"/>
    <property type="project" value="InterPro"/>
</dbReference>
<proteinExistence type="predicted"/>
<dbReference type="PROSITE" id="PS51192">
    <property type="entry name" value="HELICASE_ATP_BIND_1"/>
    <property type="match status" value="1"/>
</dbReference>
<dbReference type="InterPro" id="IPR014001">
    <property type="entry name" value="Helicase_ATP-bd"/>
</dbReference>
<keyword evidence="9" id="KW-1185">Reference proteome</keyword>
<evidence type="ECO:0000256" key="1">
    <source>
        <dbReference type="ARBA" id="ARBA00022741"/>
    </source>
</evidence>
<evidence type="ECO:0000256" key="2">
    <source>
        <dbReference type="ARBA" id="ARBA00022801"/>
    </source>
</evidence>
<dbReference type="CDD" id="cd17921">
    <property type="entry name" value="DEXHc_Ski2"/>
    <property type="match status" value="1"/>
</dbReference>
<dbReference type="Gene3D" id="3.40.50.300">
    <property type="entry name" value="P-loop containing nucleotide triphosphate hydrolases"/>
    <property type="match status" value="2"/>
</dbReference>
<evidence type="ECO:0000256" key="3">
    <source>
        <dbReference type="ARBA" id="ARBA00022806"/>
    </source>
</evidence>
<dbReference type="PROSITE" id="PS51194">
    <property type="entry name" value="HELICASE_CTER"/>
    <property type="match status" value="1"/>
</dbReference>
<keyword evidence="2" id="KW-0378">Hydrolase</keyword>
<feature type="region of interest" description="Disordered" evidence="5">
    <location>
        <begin position="409"/>
        <end position="430"/>
    </location>
</feature>
<protein>
    <submittedName>
        <fullName evidence="8">DEAD/DEAH box helicase</fullName>
    </submittedName>
</protein>
<dbReference type="Proteomes" id="UP000078292">
    <property type="component" value="Unassembled WGS sequence"/>
</dbReference>
<evidence type="ECO:0000259" key="7">
    <source>
        <dbReference type="PROSITE" id="PS51194"/>
    </source>
</evidence>
<keyword evidence="3 8" id="KW-0347">Helicase</keyword>